<evidence type="ECO:0000313" key="1">
    <source>
        <dbReference type="EMBL" id="TCL33720.1"/>
    </source>
</evidence>
<dbReference type="AlphaFoldDB" id="A0A4R1PQB8"/>
<accession>A0A4R1PQB8</accession>
<evidence type="ECO:0000313" key="2">
    <source>
        <dbReference type="Proteomes" id="UP000295169"/>
    </source>
</evidence>
<name>A0A4R1PQB8_9GAMM</name>
<dbReference type="EMBL" id="SMMU01000003">
    <property type="protein sequence ID" value="TCL33720.1"/>
    <property type="molecule type" value="Genomic_DNA"/>
</dbReference>
<gene>
    <name evidence="1" type="ORF">EV691_10389</name>
</gene>
<reference evidence="1 2" key="1">
    <citation type="submission" date="2019-03" db="EMBL/GenBank/DDBJ databases">
        <title>Genomic Encyclopedia of Type Strains, Phase IV (KMG-IV): sequencing the most valuable type-strain genomes for metagenomic binning, comparative biology and taxonomic classification.</title>
        <authorList>
            <person name="Goeker M."/>
        </authorList>
    </citation>
    <scope>NUCLEOTIDE SEQUENCE [LARGE SCALE GENOMIC DNA]</scope>
    <source>
        <strain evidence="1 2">DSM 2286</strain>
    </source>
</reference>
<dbReference type="Proteomes" id="UP000295169">
    <property type="component" value="Unassembled WGS sequence"/>
</dbReference>
<organism evidence="1 2">
    <name type="scientific">Azotobacter chroococcum</name>
    <dbReference type="NCBI Taxonomy" id="353"/>
    <lineage>
        <taxon>Bacteria</taxon>
        <taxon>Pseudomonadati</taxon>
        <taxon>Pseudomonadota</taxon>
        <taxon>Gammaproteobacteria</taxon>
        <taxon>Pseudomonadales</taxon>
        <taxon>Pseudomonadaceae</taxon>
        <taxon>Azotobacter</taxon>
    </lineage>
</organism>
<protein>
    <submittedName>
        <fullName evidence="1">Uncharacterized protein</fullName>
    </submittedName>
</protein>
<proteinExistence type="predicted"/>
<dbReference type="RefSeq" id="WP_131299971.1">
    <property type="nucleotide sequence ID" value="NZ_JBHLST010000048.1"/>
</dbReference>
<sequence length="355" mass="40671">MNPAAASVTPTNTRLCKHCLTPFEFKRKTAEFCCDTCRKAYKRQQQRSIKKKRLYRAESSPFFTFLAQECKRAGTIQVLQGHTLESLLELHEVYALRLRGNLLGSVNKYSVCHIFPVSHPTHIGMLHAGNLVVGLKEHNQNHGNKLLGNAGMSIPRVRLLPKWRVDEEEPIKTIADRIVEYLGGELVAQLAVKAKLQPSRRQVLTMWLQSCPDERIPPQEKLAEMTTQQLSQLQSQIKDGKESGFDISSRAACIEPEDMALRELRRLARYRPELLKLEEVFAGYAAEVIAYVNRLGGYPHIPKELRQLQFEVLHGACVHDFLRELERIRDAEREAFKPKVWSAAEMEEFDRSLPF</sequence>
<comment type="caution">
    <text evidence="1">The sequence shown here is derived from an EMBL/GenBank/DDBJ whole genome shotgun (WGS) entry which is preliminary data.</text>
</comment>